<evidence type="ECO:0000313" key="2">
    <source>
        <dbReference type="Proteomes" id="UP000199137"/>
    </source>
</evidence>
<gene>
    <name evidence="1" type="ORF">SAMN05421854_112159</name>
</gene>
<dbReference type="AlphaFoldDB" id="A0A1I5YKH1"/>
<proteinExistence type="predicted"/>
<dbReference type="OrthoDB" id="1150977at2"/>
<name>A0A1I5YKH1_9PSEU</name>
<sequence length="150" mass="17236">MTVPEPRRPAGFGDFRRISDMFAWPARRKSLPGERPDIQWRSIKVMAEWSARPVWFFNPYTHDVSTPADPASPELGLGAEPARDLAAWQDEWDVTRTTDGPASCAFPSEEAGRRFDERGRELTRRVRREVPVDWDVSCLSHLTNREVLLD</sequence>
<dbReference type="RefSeq" id="WP_093576043.1">
    <property type="nucleotide sequence ID" value="NZ_FOWC01000012.1"/>
</dbReference>
<accession>A0A1I5YKH1</accession>
<organism evidence="1 2">
    <name type="scientific">Amycolatopsis rubida</name>
    <dbReference type="NCBI Taxonomy" id="112413"/>
    <lineage>
        <taxon>Bacteria</taxon>
        <taxon>Bacillati</taxon>
        <taxon>Actinomycetota</taxon>
        <taxon>Actinomycetes</taxon>
        <taxon>Pseudonocardiales</taxon>
        <taxon>Pseudonocardiaceae</taxon>
        <taxon>Amycolatopsis</taxon>
    </lineage>
</organism>
<reference evidence="1 2" key="1">
    <citation type="submission" date="2016-10" db="EMBL/GenBank/DDBJ databases">
        <authorList>
            <person name="de Groot N.N."/>
        </authorList>
    </citation>
    <scope>NUCLEOTIDE SEQUENCE [LARGE SCALE GENOMIC DNA]</scope>
    <source>
        <strain evidence="1 2">DSM 44637</strain>
    </source>
</reference>
<dbReference type="EMBL" id="FOWC01000012">
    <property type="protein sequence ID" value="SFQ44688.1"/>
    <property type="molecule type" value="Genomic_DNA"/>
</dbReference>
<evidence type="ECO:0000313" key="1">
    <source>
        <dbReference type="EMBL" id="SFQ44688.1"/>
    </source>
</evidence>
<dbReference type="Proteomes" id="UP000199137">
    <property type="component" value="Unassembled WGS sequence"/>
</dbReference>
<protein>
    <submittedName>
        <fullName evidence="1">Uncharacterized protein</fullName>
    </submittedName>
</protein>